<dbReference type="InterPro" id="IPR006507">
    <property type="entry name" value="UPF0283"/>
</dbReference>
<dbReference type="PANTHER" id="PTHR39342">
    <property type="entry name" value="UPF0283 MEMBRANE PROTEIN YCJF"/>
    <property type="match status" value="1"/>
</dbReference>
<dbReference type="Proteomes" id="UP000500791">
    <property type="component" value="Chromosome"/>
</dbReference>
<comment type="subcellular location">
    <subcellularLocation>
        <location evidence="1">Cell inner membrane</location>
        <topology evidence="1">Multi-pass membrane protein</topology>
    </subcellularLocation>
</comment>
<dbReference type="RefSeq" id="WP_166193338.1">
    <property type="nucleotide sequence ID" value="NZ_CP049811.1"/>
</dbReference>
<dbReference type="EMBL" id="CP049811">
    <property type="protein sequence ID" value="QIK41820.1"/>
    <property type="molecule type" value="Genomic_DNA"/>
</dbReference>
<keyword evidence="6 8" id="KW-1133">Transmembrane helix</keyword>
<evidence type="ECO:0000256" key="8">
    <source>
        <dbReference type="SAM" id="Phobius"/>
    </source>
</evidence>
<proteinExistence type="inferred from homology"/>
<name>A0A6G7VPH0_9RHOB</name>
<keyword evidence="4" id="KW-0997">Cell inner membrane</keyword>
<accession>A0A6G7VPH0</accession>
<evidence type="ECO:0000256" key="3">
    <source>
        <dbReference type="ARBA" id="ARBA00022475"/>
    </source>
</evidence>
<protein>
    <submittedName>
        <fullName evidence="9">TIGR01620 family protein</fullName>
    </submittedName>
</protein>
<gene>
    <name evidence="9" type="ORF">G8E03_14290</name>
</gene>
<dbReference type="InterPro" id="IPR021147">
    <property type="entry name" value="DUF697"/>
</dbReference>
<evidence type="ECO:0000256" key="5">
    <source>
        <dbReference type="ARBA" id="ARBA00022692"/>
    </source>
</evidence>
<feature type="transmembrane region" description="Helical" evidence="8">
    <location>
        <begin position="56"/>
        <end position="74"/>
    </location>
</feature>
<dbReference type="PANTHER" id="PTHR39342:SF1">
    <property type="entry name" value="UPF0283 MEMBRANE PROTEIN YCJF"/>
    <property type="match status" value="1"/>
</dbReference>
<keyword evidence="5 8" id="KW-0812">Transmembrane</keyword>
<keyword evidence="10" id="KW-1185">Reference proteome</keyword>
<sequence length="334" mass="35278">MSDMPDPPRRGPVFIEDLPEHDVTPSTAPPVPDASGVAMVRATKVAARRRSWFSRIFWAALTSLVLIMIGDAAWSFAMDLIARNVILGRIVIGLIAVVALGMVLAVARELIGLVRLGRVDALRTQAERAKLSADRAEALKVTASLSSLYAGRAELAQAQANMKRGAEEVLDADALLSMAERAYLTSLDAAARVEIEVAARTVAGVTALLPLALADVATALTANLRMIRRIAEIYGGRAGLLGSWRLFKTVAAHLIATGAVAVGDDMIGAVAGGGLLSKLSRRFGEGVVNGALTARVGVAAMDVCRPLPFEALRKPSVTNILQRAMTGMIPSRKE</sequence>
<evidence type="ECO:0000256" key="1">
    <source>
        <dbReference type="ARBA" id="ARBA00004429"/>
    </source>
</evidence>
<comment type="similarity">
    <text evidence="2">Belongs to the UPF0283 family.</text>
</comment>
<organism evidence="9 10">
    <name type="scientific">Pontivivens nitratireducens</name>
    <dbReference type="NCBI Taxonomy" id="2758038"/>
    <lineage>
        <taxon>Bacteria</taxon>
        <taxon>Pseudomonadati</taxon>
        <taxon>Pseudomonadota</taxon>
        <taxon>Alphaproteobacteria</taxon>
        <taxon>Rhodobacterales</taxon>
        <taxon>Paracoccaceae</taxon>
        <taxon>Pontivivens</taxon>
    </lineage>
</organism>
<reference evidence="9 10" key="1">
    <citation type="submission" date="2020-03" db="EMBL/GenBank/DDBJ databases">
        <title>Complete genome sequence of Monaibacterium sp. ALG8 with diverse plasmids.</title>
        <authorList>
            <person name="Sun C."/>
        </authorList>
    </citation>
    <scope>NUCLEOTIDE SEQUENCE [LARGE SCALE GENOMIC DNA]</scope>
    <source>
        <strain evidence="9 10">ALG8</strain>
    </source>
</reference>
<feature type="transmembrane region" description="Helical" evidence="8">
    <location>
        <begin position="86"/>
        <end position="107"/>
    </location>
</feature>
<evidence type="ECO:0000256" key="7">
    <source>
        <dbReference type="ARBA" id="ARBA00023136"/>
    </source>
</evidence>
<evidence type="ECO:0000256" key="6">
    <source>
        <dbReference type="ARBA" id="ARBA00022989"/>
    </source>
</evidence>
<dbReference type="AlphaFoldDB" id="A0A6G7VPH0"/>
<dbReference type="KEGG" id="mon:G8E03_14290"/>
<keyword evidence="7 8" id="KW-0472">Membrane</keyword>
<dbReference type="NCBIfam" id="TIGR01620">
    <property type="entry name" value="hyp_HI0043"/>
    <property type="match status" value="1"/>
</dbReference>
<evidence type="ECO:0000313" key="10">
    <source>
        <dbReference type="Proteomes" id="UP000500791"/>
    </source>
</evidence>
<dbReference type="Pfam" id="PF05128">
    <property type="entry name" value="DUF697"/>
    <property type="match status" value="1"/>
</dbReference>
<evidence type="ECO:0000313" key="9">
    <source>
        <dbReference type="EMBL" id="QIK41820.1"/>
    </source>
</evidence>
<dbReference type="GO" id="GO:0005886">
    <property type="term" value="C:plasma membrane"/>
    <property type="evidence" value="ECO:0007669"/>
    <property type="project" value="UniProtKB-SubCell"/>
</dbReference>
<evidence type="ECO:0000256" key="2">
    <source>
        <dbReference type="ARBA" id="ARBA00008255"/>
    </source>
</evidence>
<evidence type="ECO:0000256" key="4">
    <source>
        <dbReference type="ARBA" id="ARBA00022519"/>
    </source>
</evidence>
<keyword evidence="3" id="KW-1003">Cell membrane</keyword>